<dbReference type="InterPro" id="IPR001806">
    <property type="entry name" value="Small_GTPase"/>
</dbReference>
<dbReference type="PROSITE" id="PS51421">
    <property type="entry name" value="RAS"/>
    <property type="match status" value="1"/>
</dbReference>
<evidence type="ECO:0000256" key="2">
    <source>
        <dbReference type="ARBA" id="ARBA00023134"/>
    </source>
</evidence>
<dbReference type="InterPro" id="IPR027417">
    <property type="entry name" value="P-loop_NTPase"/>
</dbReference>
<evidence type="ECO:0000313" key="4">
    <source>
        <dbReference type="Proteomes" id="UP000288168"/>
    </source>
</evidence>
<dbReference type="PROSITE" id="PS51419">
    <property type="entry name" value="RAB"/>
    <property type="match status" value="1"/>
</dbReference>
<dbReference type="GO" id="GO:0003924">
    <property type="term" value="F:GTPase activity"/>
    <property type="evidence" value="ECO:0007669"/>
    <property type="project" value="InterPro"/>
</dbReference>
<dbReference type="Pfam" id="PF00071">
    <property type="entry name" value="Ras"/>
    <property type="match status" value="1"/>
</dbReference>
<evidence type="ECO:0000256" key="1">
    <source>
        <dbReference type="ARBA" id="ARBA00022741"/>
    </source>
</evidence>
<dbReference type="EMBL" id="NKCI01000011">
    <property type="protein sequence ID" value="RSL69970.1"/>
    <property type="molecule type" value="Genomic_DNA"/>
</dbReference>
<accession>A0A428QXF8</accession>
<dbReference type="GO" id="GO:0007165">
    <property type="term" value="P:signal transduction"/>
    <property type="evidence" value="ECO:0007669"/>
    <property type="project" value="InterPro"/>
</dbReference>
<organism evidence="3 4">
    <name type="scientific">Fusarium duplospermum</name>
    <dbReference type="NCBI Taxonomy" id="1325734"/>
    <lineage>
        <taxon>Eukaryota</taxon>
        <taxon>Fungi</taxon>
        <taxon>Dikarya</taxon>
        <taxon>Ascomycota</taxon>
        <taxon>Pezizomycotina</taxon>
        <taxon>Sordariomycetes</taxon>
        <taxon>Hypocreomycetidae</taxon>
        <taxon>Hypocreales</taxon>
        <taxon>Nectriaceae</taxon>
        <taxon>Fusarium</taxon>
        <taxon>Fusarium solani species complex</taxon>
    </lineage>
</organism>
<keyword evidence="1" id="KW-0547">Nucleotide-binding</keyword>
<dbReference type="OrthoDB" id="265044at2759"/>
<name>A0A428QXF8_9HYPO</name>
<dbReference type="SMART" id="SM00173">
    <property type="entry name" value="RAS"/>
    <property type="match status" value="1"/>
</dbReference>
<dbReference type="SUPFAM" id="SSF52540">
    <property type="entry name" value="P-loop containing nucleoside triphosphate hydrolases"/>
    <property type="match status" value="1"/>
</dbReference>
<protein>
    <submittedName>
        <fullName evidence="3">Uncharacterized protein</fullName>
    </submittedName>
</protein>
<dbReference type="Proteomes" id="UP000288168">
    <property type="component" value="Unassembled WGS sequence"/>
</dbReference>
<dbReference type="AlphaFoldDB" id="A0A428QXF8"/>
<keyword evidence="2" id="KW-0342">GTP-binding</keyword>
<dbReference type="CDD" id="cd00882">
    <property type="entry name" value="Ras_like_GTPase"/>
    <property type="match status" value="1"/>
</dbReference>
<sequence length="322" mass="35994">MDVQDWQASRLRVRNSRYLQDGNVKPWPWSIQVQILGAEGSGRHSLLDRICLDEFIPNDDPFTERDSACKQTNLRGLACNVWFETPISLTSHSDGFALSKQELFYWLTRGMRDCDALILVYDLTDPSSFRELCEFCARCELEGVGVAPGSSLPCLVVGAKADLPNQEHVHDGERLAKRLGGRFVTCSSRTGEGFPELMEAAIGPVVDARTALIQESEDMLGEAIRALLAWAGEKRTGLRKRLSKRKRTSELRRPVSRPRCTGAPPRWTMRSLISLPLCQSLQGMSSFDSENSEASLLIPCPPEWQLSVDLVEPAATDWAPRF</sequence>
<dbReference type="SMART" id="SM00174">
    <property type="entry name" value="RHO"/>
    <property type="match status" value="1"/>
</dbReference>
<dbReference type="STRING" id="1325734.A0A428QXF8"/>
<dbReference type="Gene3D" id="3.40.50.300">
    <property type="entry name" value="P-loop containing nucleotide triphosphate hydrolases"/>
    <property type="match status" value="1"/>
</dbReference>
<dbReference type="GO" id="GO:0016020">
    <property type="term" value="C:membrane"/>
    <property type="evidence" value="ECO:0007669"/>
    <property type="project" value="InterPro"/>
</dbReference>
<dbReference type="PANTHER" id="PTHR24070">
    <property type="entry name" value="RAS, DI-RAS, AND RHEB FAMILY MEMBERS OF SMALL GTPASE SUPERFAMILY"/>
    <property type="match status" value="1"/>
</dbReference>
<gene>
    <name evidence="3" type="ORF">CEP54_001948</name>
</gene>
<dbReference type="InterPro" id="IPR020849">
    <property type="entry name" value="Small_GTPase_Ras-type"/>
</dbReference>
<dbReference type="GO" id="GO:0005525">
    <property type="term" value="F:GTP binding"/>
    <property type="evidence" value="ECO:0007669"/>
    <property type="project" value="UniProtKB-KW"/>
</dbReference>
<comment type="caution">
    <text evidence="3">The sequence shown here is derived from an EMBL/GenBank/DDBJ whole genome shotgun (WGS) entry which is preliminary data.</text>
</comment>
<dbReference type="SMART" id="SM00175">
    <property type="entry name" value="RAB"/>
    <property type="match status" value="1"/>
</dbReference>
<reference evidence="3 4" key="1">
    <citation type="submission" date="2017-06" db="EMBL/GenBank/DDBJ databases">
        <title>Comparative genomic analysis of Ambrosia Fusariam Clade fungi.</title>
        <authorList>
            <person name="Stajich J.E."/>
            <person name="Carrillo J."/>
            <person name="Kijimoto T."/>
            <person name="Eskalen A."/>
            <person name="O'Donnell K."/>
            <person name="Kasson M."/>
        </authorList>
    </citation>
    <scope>NUCLEOTIDE SEQUENCE [LARGE SCALE GENOMIC DNA]</scope>
    <source>
        <strain evidence="3 4">NRRL62584</strain>
    </source>
</reference>
<evidence type="ECO:0000313" key="3">
    <source>
        <dbReference type="EMBL" id="RSL69970.1"/>
    </source>
</evidence>
<proteinExistence type="predicted"/>
<keyword evidence="4" id="KW-1185">Reference proteome</keyword>